<feature type="compositionally biased region" description="Acidic residues" evidence="1">
    <location>
        <begin position="139"/>
        <end position="160"/>
    </location>
</feature>
<dbReference type="GeneID" id="39746763"/>
<proteinExistence type="predicted"/>
<accession>A0A1Y1JBZ1</accession>
<protein>
    <recommendedName>
        <fullName evidence="5">Merozoite surface protein 3</fullName>
    </recommendedName>
</protein>
<dbReference type="EMBL" id="BDQF01000007">
    <property type="protein sequence ID" value="GAW80051.1"/>
    <property type="molecule type" value="Genomic_DNA"/>
</dbReference>
<evidence type="ECO:0008006" key="5">
    <source>
        <dbReference type="Google" id="ProtNLM"/>
    </source>
</evidence>
<comment type="caution">
    <text evidence="3">The sequence shown here is derived from an EMBL/GenBank/DDBJ whole genome shotgun (WGS) entry which is preliminary data.</text>
</comment>
<dbReference type="AlphaFoldDB" id="A0A1Y1JBZ1"/>
<feature type="region of interest" description="Disordered" evidence="1">
    <location>
        <begin position="92"/>
        <end position="160"/>
    </location>
</feature>
<feature type="compositionally biased region" description="Acidic residues" evidence="1">
    <location>
        <begin position="178"/>
        <end position="218"/>
    </location>
</feature>
<reference evidence="4" key="1">
    <citation type="submission" date="2017-04" db="EMBL/GenBank/DDBJ databases">
        <title>Plasmodium gonderi genome.</title>
        <authorList>
            <person name="Arisue N."/>
            <person name="Honma H."/>
            <person name="Kawai S."/>
            <person name="Tougan T."/>
            <person name="Tanabe K."/>
            <person name="Horii T."/>
        </authorList>
    </citation>
    <scope>NUCLEOTIDE SEQUENCE [LARGE SCALE GENOMIC DNA]</scope>
    <source>
        <strain evidence="4">ATCC 30045</strain>
    </source>
</reference>
<evidence type="ECO:0000313" key="4">
    <source>
        <dbReference type="Proteomes" id="UP000195521"/>
    </source>
</evidence>
<keyword evidence="4" id="KW-1185">Reference proteome</keyword>
<gene>
    <name evidence="3" type="ORF">PGO_061960</name>
</gene>
<dbReference type="OMA" id="WDETHES"/>
<feature type="region of interest" description="Disordered" evidence="1">
    <location>
        <begin position="178"/>
        <end position="282"/>
    </location>
</feature>
<evidence type="ECO:0000256" key="2">
    <source>
        <dbReference type="SAM" id="SignalP"/>
    </source>
</evidence>
<feature type="compositionally biased region" description="Basic and acidic residues" evidence="1">
    <location>
        <begin position="243"/>
        <end position="278"/>
    </location>
</feature>
<sequence>MKNKLYISFLFVLLILAHGYNMISGNVTNYTISNEKNGLNKNDLPNCNKGNNGQKICNLDINEEEKGSLKDNMNASLRENIVKMDPVNLSNSTDVTQQQVDEEDSRYMDDIGRREKDLQDKNRTTNDVKFSRDVRDPSGDIDADNDEVVDDEVVDDEVVDDEVVDDEVVDDEVVDDEMVEDEMVDDEEADDEVEDDEAENDDLLDDEVVDDELIEDEVNYDKSSNSMSTDEEHISPIQSNGKSKNEINEEAKENTQVHRIKRVNDRQSSRDDPDERNDIFSMEINQSKKFKYENEKENYHDDGNTFCDIIKEREGNTSFGEKKVSIEDDIEETKEDEERSEGWYTIPTIDSKAEDLLMEDYTDEKDIQKTADFLVESMIKLLDEKGSHDAVKNYAKDLIKFFSNDLSSKNGHYA</sequence>
<feature type="compositionally biased region" description="Basic and acidic residues" evidence="1">
    <location>
        <begin position="105"/>
        <end position="138"/>
    </location>
</feature>
<name>A0A1Y1JBZ1_PLAGO</name>
<dbReference type="Proteomes" id="UP000195521">
    <property type="component" value="Unassembled WGS sequence"/>
</dbReference>
<keyword evidence="2" id="KW-0732">Signal</keyword>
<feature type="signal peptide" evidence="2">
    <location>
        <begin position="1"/>
        <end position="19"/>
    </location>
</feature>
<dbReference type="RefSeq" id="XP_028542640.1">
    <property type="nucleotide sequence ID" value="XM_028686839.1"/>
</dbReference>
<feature type="chain" id="PRO_5012937321" description="Merozoite surface protein 3" evidence="2">
    <location>
        <begin position="20"/>
        <end position="414"/>
    </location>
</feature>
<organism evidence="3 4">
    <name type="scientific">Plasmodium gonderi</name>
    <dbReference type="NCBI Taxonomy" id="77519"/>
    <lineage>
        <taxon>Eukaryota</taxon>
        <taxon>Sar</taxon>
        <taxon>Alveolata</taxon>
        <taxon>Apicomplexa</taxon>
        <taxon>Aconoidasida</taxon>
        <taxon>Haemosporida</taxon>
        <taxon>Plasmodiidae</taxon>
        <taxon>Plasmodium</taxon>
        <taxon>Plasmodium (Plasmodium)</taxon>
    </lineage>
</organism>
<evidence type="ECO:0000256" key="1">
    <source>
        <dbReference type="SAM" id="MobiDB-lite"/>
    </source>
</evidence>
<evidence type="ECO:0000313" key="3">
    <source>
        <dbReference type="EMBL" id="GAW80051.1"/>
    </source>
</evidence>